<evidence type="ECO:0000256" key="1">
    <source>
        <dbReference type="ARBA" id="ARBA00004651"/>
    </source>
</evidence>
<evidence type="ECO:0000313" key="8">
    <source>
        <dbReference type="EMBL" id="GIM27570.1"/>
    </source>
</evidence>
<feature type="transmembrane region" description="Helical" evidence="7">
    <location>
        <begin position="109"/>
        <end position="131"/>
    </location>
</feature>
<dbReference type="GO" id="GO:0005886">
    <property type="term" value="C:plasma membrane"/>
    <property type="evidence" value="ECO:0007669"/>
    <property type="project" value="UniProtKB-SubCell"/>
</dbReference>
<evidence type="ECO:0000256" key="7">
    <source>
        <dbReference type="SAM" id="Phobius"/>
    </source>
</evidence>
<feature type="transmembrane region" description="Helical" evidence="7">
    <location>
        <begin position="7"/>
        <end position="23"/>
    </location>
</feature>
<keyword evidence="3" id="KW-1003">Cell membrane</keyword>
<keyword evidence="4 7" id="KW-0812">Transmembrane</keyword>
<evidence type="ECO:0000256" key="6">
    <source>
        <dbReference type="ARBA" id="ARBA00023136"/>
    </source>
</evidence>
<dbReference type="AlphaFoldDB" id="A0A919VEM2"/>
<keyword evidence="6 7" id="KW-0472">Membrane</keyword>
<feature type="transmembrane region" description="Helical" evidence="7">
    <location>
        <begin position="43"/>
        <end position="60"/>
    </location>
</feature>
<reference evidence="8" key="1">
    <citation type="submission" date="2021-03" db="EMBL/GenBank/DDBJ databases">
        <title>Taxonomic study of Clostridium polyendosporum from meadow-gley soil under rice.</title>
        <authorList>
            <person name="Kobayashi H."/>
            <person name="Tanizawa Y."/>
            <person name="Yagura M."/>
        </authorList>
    </citation>
    <scope>NUCLEOTIDE SEQUENCE</scope>
    <source>
        <strain evidence="8">JCM 30710</strain>
    </source>
</reference>
<evidence type="ECO:0000313" key="9">
    <source>
        <dbReference type="Proteomes" id="UP000679179"/>
    </source>
</evidence>
<comment type="similarity">
    <text evidence="2">Belongs to the UPF0718 family.</text>
</comment>
<dbReference type="InterPro" id="IPR005524">
    <property type="entry name" value="DUF318"/>
</dbReference>
<evidence type="ECO:0000256" key="5">
    <source>
        <dbReference type="ARBA" id="ARBA00022989"/>
    </source>
</evidence>
<evidence type="ECO:0000256" key="2">
    <source>
        <dbReference type="ARBA" id="ARBA00006386"/>
    </source>
</evidence>
<keyword evidence="5 7" id="KW-1133">Transmembrane helix</keyword>
<evidence type="ECO:0000256" key="3">
    <source>
        <dbReference type="ARBA" id="ARBA00022475"/>
    </source>
</evidence>
<comment type="caution">
    <text evidence="8">The sequence shown here is derived from an EMBL/GenBank/DDBJ whole genome shotgun (WGS) entry which is preliminary data.</text>
</comment>
<dbReference type="RefSeq" id="WP_212902331.1">
    <property type="nucleotide sequence ID" value="NZ_BOPZ01000002.1"/>
</dbReference>
<protein>
    <submittedName>
        <fullName evidence="8">Permease</fullName>
    </submittedName>
</protein>
<sequence>MNFIKRYKFFIVTICILGIITIVNRNLGLKALSIAGYSFKEMALVIPPVFILLGLLDVWVPRELMVKYMGEGSGIKGILLSIFIGSAAAGPLYGAFPVAAVFMKKGVKFSNILIFIGAWSTTKIPMFLFEISSLGSRFAITRLLIDIPGIIIIAYILYYIVSKDEVRKIYNNAENL</sequence>
<dbReference type="Proteomes" id="UP000679179">
    <property type="component" value="Unassembled WGS sequence"/>
</dbReference>
<keyword evidence="9" id="KW-1185">Reference proteome</keyword>
<gene>
    <name evidence="8" type="ORF">CPJCM30710_02360</name>
</gene>
<proteinExistence type="inferred from homology"/>
<accession>A0A919VEM2</accession>
<feature type="transmembrane region" description="Helical" evidence="7">
    <location>
        <begin position="80"/>
        <end position="103"/>
    </location>
</feature>
<dbReference type="Pfam" id="PF03773">
    <property type="entry name" value="ArsP_1"/>
    <property type="match status" value="1"/>
</dbReference>
<evidence type="ECO:0000256" key="4">
    <source>
        <dbReference type="ARBA" id="ARBA00022692"/>
    </source>
</evidence>
<dbReference type="EMBL" id="BOPZ01000002">
    <property type="protein sequence ID" value="GIM27570.1"/>
    <property type="molecule type" value="Genomic_DNA"/>
</dbReference>
<feature type="transmembrane region" description="Helical" evidence="7">
    <location>
        <begin position="143"/>
        <end position="161"/>
    </location>
</feature>
<organism evidence="8 9">
    <name type="scientific">Clostridium polyendosporum</name>
    <dbReference type="NCBI Taxonomy" id="69208"/>
    <lineage>
        <taxon>Bacteria</taxon>
        <taxon>Bacillati</taxon>
        <taxon>Bacillota</taxon>
        <taxon>Clostridia</taxon>
        <taxon>Eubacteriales</taxon>
        <taxon>Clostridiaceae</taxon>
        <taxon>Clostridium</taxon>
    </lineage>
</organism>
<comment type="subcellular location">
    <subcellularLocation>
        <location evidence="1">Cell membrane</location>
        <topology evidence="1">Multi-pass membrane protein</topology>
    </subcellularLocation>
</comment>
<name>A0A919VEM2_9CLOT</name>